<feature type="region of interest" description="Disordered" evidence="1">
    <location>
        <begin position="1"/>
        <end position="160"/>
    </location>
</feature>
<feature type="compositionally biased region" description="Basic and acidic residues" evidence="1">
    <location>
        <begin position="261"/>
        <end position="274"/>
    </location>
</feature>
<evidence type="ECO:0000256" key="1">
    <source>
        <dbReference type="SAM" id="MobiDB-lite"/>
    </source>
</evidence>
<feature type="compositionally biased region" description="Basic and acidic residues" evidence="1">
    <location>
        <begin position="426"/>
        <end position="436"/>
    </location>
</feature>
<feature type="compositionally biased region" description="Basic and acidic residues" evidence="1">
    <location>
        <begin position="516"/>
        <end position="539"/>
    </location>
</feature>
<feature type="compositionally biased region" description="Low complexity" evidence="1">
    <location>
        <begin position="342"/>
        <end position="355"/>
    </location>
</feature>
<reference evidence="2 3" key="1">
    <citation type="submission" date="2016-06" db="EMBL/GenBank/DDBJ databases">
        <authorList>
            <person name="Kjaerup R.B."/>
            <person name="Dalgaard T.S."/>
            <person name="Juul-Madsen H.R."/>
        </authorList>
    </citation>
    <scope>NUCLEOTIDE SEQUENCE [LARGE SCALE GENOMIC DNA]</scope>
</reference>
<feature type="compositionally biased region" description="Basic and acidic residues" evidence="1">
    <location>
        <begin position="465"/>
        <end position="476"/>
    </location>
</feature>
<evidence type="ECO:0000313" key="3">
    <source>
        <dbReference type="Proteomes" id="UP000215127"/>
    </source>
</evidence>
<name>A0A1X7RYU0_ZYMT9</name>
<evidence type="ECO:0000313" key="2">
    <source>
        <dbReference type="EMBL" id="SMQ52603.1"/>
    </source>
</evidence>
<feature type="compositionally biased region" description="Basic and acidic residues" evidence="1">
    <location>
        <begin position="143"/>
        <end position="154"/>
    </location>
</feature>
<proteinExistence type="predicted"/>
<protein>
    <submittedName>
        <fullName evidence="2">Uncharacterized protein</fullName>
    </submittedName>
</protein>
<feature type="region of interest" description="Disordered" evidence="1">
    <location>
        <begin position="209"/>
        <end position="246"/>
    </location>
</feature>
<feature type="compositionally biased region" description="Low complexity" evidence="1">
    <location>
        <begin position="70"/>
        <end position="87"/>
    </location>
</feature>
<feature type="compositionally biased region" description="Polar residues" evidence="1">
    <location>
        <begin position="90"/>
        <end position="100"/>
    </location>
</feature>
<feature type="compositionally biased region" description="Polar residues" evidence="1">
    <location>
        <begin position="130"/>
        <end position="142"/>
    </location>
</feature>
<feature type="compositionally biased region" description="Polar residues" evidence="1">
    <location>
        <begin position="1"/>
        <end position="18"/>
    </location>
</feature>
<gene>
    <name evidence="2" type="ORF">ZT3D7_G7756</name>
</gene>
<feature type="region of interest" description="Disordered" evidence="1">
    <location>
        <begin position="317"/>
        <end position="365"/>
    </location>
</feature>
<feature type="region of interest" description="Disordered" evidence="1">
    <location>
        <begin position="392"/>
        <end position="588"/>
    </location>
</feature>
<feature type="compositionally biased region" description="Low complexity" evidence="1">
    <location>
        <begin position="101"/>
        <end position="111"/>
    </location>
</feature>
<dbReference type="EMBL" id="LT853698">
    <property type="protein sequence ID" value="SMQ52603.1"/>
    <property type="molecule type" value="Genomic_DNA"/>
</dbReference>
<feature type="compositionally biased region" description="Polar residues" evidence="1">
    <location>
        <begin position="27"/>
        <end position="37"/>
    </location>
</feature>
<dbReference type="AlphaFoldDB" id="A0A1X7RYU0"/>
<feature type="compositionally biased region" description="Acidic residues" evidence="1">
    <location>
        <begin position="317"/>
        <end position="330"/>
    </location>
</feature>
<keyword evidence="3" id="KW-1185">Reference proteome</keyword>
<accession>A0A1X7RYU0</accession>
<dbReference type="Proteomes" id="UP000215127">
    <property type="component" value="Chromosome 7"/>
</dbReference>
<sequence>MANQSDSRPRNESPSQARPGSADSVLSFVSTTSQARPSRTVAAANPPSPQQSTIPPRRKPVFPPLPPARPTSSGSSFLKKLSFSGKSPGRNGSVSSNNSQASTRSRPSTPSRIRRASNDIAKNLTLLTLPASSRTTYLSEQSAAREEDLEKDRTANPNLRPRFQRDFLEWRARKEGIWDDDKGVQDLVGMSMTAEERRLAVQAALQGRGSGGDVRWSAEEEVDRLKKSGHLPGQKETSSSGGGHTASEEIAMFLARGLDPLRKKDGNKKGRQNSDDSGMDFADCGAEDMLEDCQRCGRPVGGNSKLISPYRFHPDLSFEEWDQEDGEDDLPSNYGDRKDSHPFSISSFSASSSSESELELQAPQVNILGDPVVVAKAYVKLSKTRKIGRLRDTVYSDPGNPFDGESDINEADFGMAGVGREITPAEQKKISAKDETPPPPLDFWRESWPSQSRLSKRRGVLQINTKERRSHEDGKKVRQFKRKSAASSSSSSDDYDDAGPPSGFWRGQSSVKVRKRPEMQTRQEVEESRGRKRGPRDGGETVIHAPTPKRSGTPALIREHSLPLFPEDKKEMGDRNAKEDDENRDNRDTRFYKFYSGVLGEYTVQTPR</sequence>
<organism evidence="2 3">
    <name type="scientific">Zymoseptoria tritici (strain ST99CH_3D7)</name>
    <dbReference type="NCBI Taxonomy" id="1276538"/>
    <lineage>
        <taxon>Eukaryota</taxon>
        <taxon>Fungi</taxon>
        <taxon>Dikarya</taxon>
        <taxon>Ascomycota</taxon>
        <taxon>Pezizomycotina</taxon>
        <taxon>Dothideomycetes</taxon>
        <taxon>Dothideomycetidae</taxon>
        <taxon>Mycosphaerellales</taxon>
        <taxon>Mycosphaerellaceae</taxon>
        <taxon>Zymoseptoria</taxon>
    </lineage>
</organism>
<feature type="region of interest" description="Disordered" evidence="1">
    <location>
        <begin position="261"/>
        <end position="280"/>
    </location>
</feature>
<feature type="compositionally biased region" description="Basic and acidic residues" evidence="1">
    <location>
        <begin position="557"/>
        <end position="578"/>
    </location>
</feature>